<keyword evidence="6" id="KW-1185">Reference proteome</keyword>
<dbReference type="RefSeq" id="WP_184485273.1">
    <property type="nucleotide sequence ID" value="NZ_JAAEDJ010000243.1"/>
</dbReference>
<dbReference type="InterPro" id="IPR051081">
    <property type="entry name" value="HTH_MetalResp_TranReg"/>
</dbReference>
<dbReference type="InterPro" id="IPR036388">
    <property type="entry name" value="WH-like_DNA-bd_sf"/>
</dbReference>
<evidence type="ECO:0000313" key="6">
    <source>
        <dbReference type="Proteomes" id="UP000562254"/>
    </source>
</evidence>
<protein>
    <submittedName>
        <fullName evidence="5">DNA-binding transcriptional ArsR family regulator</fullName>
    </submittedName>
</protein>
<keyword evidence="3" id="KW-0804">Transcription</keyword>
<dbReference type="GO" id="GO:0003700">
    <property type="term" value="F:DNA-binding transcription factor activity"/>
    <property type="evidence" value="ECO:0007669"/>
    <property type="project" value="InterPro"/>
</dbReference>
<evidence type="ECO:0000256" key="2">
    <source>
        <dbReference type="ARBA" id="ARBA00023125"/>
    </source>
</evidence>
<dbReference type="InterPro" id="IPR036390">
    <property type="entry name" value="WH_DNA-bd_sf"/>
</dbReference>
<keyword evidence="2 5" id="KW-0238">DNA-binding</keyword>
<feature type="domain" description="HTH arsR-type" evidence="4">
    <location>
        <begin position="10"/>
        <end position="107"/>
    </location>
</feature>
<dbReference type="EMBL" id="JACIJE010000007">
    <property type="protein sequence ID" value="MBB5690456.1"/>
    <property type="molecule type" value="Genomic_DNA"/>
</dbReference>
<dbReference type="InterPro" id="IPR001845">
    <property type="entry name" value="HTH_ArsR_DNA-bd_dom"/>
</dbReference>
<evidence type="ECO:0000313" key="5">
    <source>
        <dbReference type="EMBL" id="MBB5690456.1"/>
    </source>
</evidence>
<dbReference type="PROSITE" id="PS50987">
    <property type="entry name" value="HTH_ARSR_2"/>
    <property type="match status" value="1"/>
</dbReference>
<dbReference type="SUPFAM" id="SSF46785">
    <property type="entry name" value="Winged helix' DNA-binding domain"/>
    <property type="match status" value="1"/>
</dbReference>
<dbReference type="PANTHER" id="PTHR33154:SF28">
    <property type="entry name" value="HTH-TYPE TRANSCRIPTIONAL REGULATOR YGAV-RELATED"/>
    <property type="match status" value="1"/>
</dbReference>
<sequence>MTAVTSPDGLAELRENAGSAARLLHLLGNENRLVLLCHLAQRGEMTVNALAAALGLSQPALSQHLARLREEGLVATRREAQAVHYRLADPRVVAVMGLLHDLYCAPRA</sequence>
<keyword evidence="1" id="KW-0805">Transcription regulation</keyword>
<dbReference type="Pfam" id="PF01022">
    <property type="entry name" value="HTH_5"/>
    <property type="match status" value="1"/>
</dbReference>
<dbReference type="NCBIfam" id="NF033788">
    <property type="entry name" value="HTH_metalloreg"/>
    <property type="match status" value="1"/>
</dbReference>
<dbReference type="CDD" id="cd00090">
    <property type="entry name" value="HTH_ARSR"/>
    <property type="match status" value="1"/>
</dbReference>
<dbReference type="AlphaFoldDB" id="A0A840XRA9"/>
<organism evidence="5 6">
    <name type="scientific">Neoroseomonas alkaliterrae</name>
    <dbReference type="NCBI Taxonomy" id="1452450"/>
    <lineage>
        <taxon>Bacteria</taxon>
        <taxon>Pseudomonadati</taxon>
        <taxon>Pseudomonadota</taxon>
        <taxon>Alphaproteobacteria</taxon>
        <taxon>Acetobacterales</taxon>
        <taxon>Acetobacteraceae</taxon>
        <taxon>Neoroseomonas</taxon>
    </lineage>
</organism>
<dbReference type="SMART" id="SM00418">
    <property type="entry name" value="HTH_ARSR"/>
    <property type="match status" value="1"/>
</dbReference>
<proteinExistence type="predicted"/>
<accession>A0A840XRA9</accession>
<evidence type="ECO:0000256" key="1">
    <source>
        <dbReference type="ARBA" id="ARBA00023015"/>
    </source>
</evidence>
<gene>
    <name evidence="5" type="ORF">FHS88_002591</name>
</gene>
<dbReference type="GO" id="GO:0003677">
    <property type="term" value="F:DNA binding"/>
    <property type="evidence" value="ECO:0007669"/>
    <property type="project" value="UniProtKB-KW"/>
</dbReference>
<evidence type="ECO:0000256" key="3">
    <source>
        <dbReference type="ARBA" id="ARBA00023163"/>
    </source>
</evidence>
<comment type="caution">
    <text evidence="5">The sequence shown here is derived from an EMBL/GenBank/DDBJ whole genome shotgun (WGS) entry which is preliminary data.</text>
</comment>
<reference evidence="5 6" key="1">
    <citation type="submission" date="2020-08" db="EMBL/GenBank/DDBJ databases">
        <title>Genomic Encyclopedia of Type Strains, Phase IV (KMG-IV): sequencing the most valuable type-strain genomes for metagenomic binning, comparative biology and taxonomic classification.</title>
        <authorList>
            <person name="Goeker M."/>
        </authorList>
    </citation>
    <scope>NUCLEOTIDE SEQUENCE [LARGE SCALE GENOMIC DNA]</scope>
    <source>
        <strain evidence="5 6">DSM 25895</strain>
    </source>
</reference>
<evidence type="ECO:0000259" key="4">
    <source>
        <dbReference type="PROSITE" id="PS50987"/>
    </source>
</evidence>
<dbReference type="Proteomes" id="UP000562254">
    <property type="component" value="Unassembled WGS sequence"/>
</dbReference>
<dbReference type="InterPro" id="IPR011991">
    <property type="entry name" value="ArsR-like_HTH"/>
</dbReference>
<name>A0A840XRA9_9PROT</name>
<dbReference type="Gene3D" id="1.10.10.10">
    <property type="entry name" value="Winged helix-like DNA-binding domain superfamily/Winged helix DNA-binding domain"/>
    <property type="match status" value="1"/>
</dbReference>
<dbReference type="PANTHER" id="PTHR33154">
    <property type="entry name" value="TRANSCRIPTIONAL REGULATOR, ARSR FAMILY"/>
    <property type="match status" value="1"/>
</dbReference>
<dbReference type="PRINTS" id="PR00778">
    <property type="entry name" value="HTHARSR"/>
</dbReference>